<reference evidence="1 2" key="1">
    <citation type="journal article" date="2010" name="J. Bacteriol.">
        <title>Genome sequence of the oligotrophic marine Gammaproteobacterium HTCC2143, isolated from the Oregon Coast.</title>
        <authorList>
            <person name="Oh H.M."/>
            <person name="Kang I."/>
            <person name="Ferriera S."/>
            <person name="Giovannoni S.J."/>
            <person name="Cho J.C."/>
        </authorList>
    </citation>
    <scope>NUCLEOTIDE SEQUENCE [LARGE SCALE GENOMIC DNA]</scope>
    <source>
        <strain evidence="1 2">HTCC2143</strain>
    </source>
</reference>
<comment type="caution">
    <text evidence="1">The sequence shown here is derived from an EMBL/GenBank/DDBJ whole genome shotgun (WGS) entry which is preliminary data.</text>
</comment>
<gene>
    <name evidence="1" type="ORF">GP2143_17386</name>
</gene>
<name>A0YA97_9GAMM</name>
<protein>
    <submittedName>
        <fullName evidence="1">Uncharacterized protein</fullName>
    </submittedName>
</protein>
<organism evidence="1 2">
    <name type="scientific">marine gamma proteobacterium HTCC2143</name>
    <dbReference type="NCBI Taxonomy" id="247633"/>
    <lineage>
        <taxon>Bacteria</taxon>
        <taxon>Pseudomonadati</taxon>
        <taxon>Pseudomonadota</taxon>
        <taxon>Gammaproteobacteria</taxon>
        <taxon>Cellvibrionales</taxon>
        <taxon>Spongiibacteraceae</taxon>
        <taxon>BD1-7 clade</taxon>
    </lineage>
</organism>
<dbReference type="EMBL" id="AAVT01000001">
    <property type="protein sequence ID" value="EAW33051.1"/>
    <property type="molecule type" value="Genomic_DNA"/>
</dbReference>
<proteinExistence type="predicted"/>
<sequence length="31" mass="3704">MIDKIKMMGLRKLFQKVVKIVEKRPTLPQCM</sequence>
<evidence type="ECO:0000313" key="1">
    <source>
        <dbReference type="EMBL" id="EAW33051.1"/>
    </source>
</evidence>
<dbReference type="STRING" id="247633.GP2143_17386"/>
<dbReference type="Proteomes" id="UP000004931">
    <property type="component" value="Unassembled WGS sequence"/>
</dbReference>
<keyword evidence="2" id="KW-1185">Reference proteome</keyword>
<accession>A0YA97</accession>
<evidence type="ECO:0000313" key="2">
    <source>
        <dbReference type="Proteomes" id="UP000004931"/>
    </source>
</evidence>
<dbReference type="AlphaFoldDB" id="A0YA97"/>